<organism evidence="8 9">
    <name type="scientific">Rhizophlyctis rosea</name>
    <dbReference type="NCBI Taxonomy" id="64517"/>
    <lineage>
        <taxon>Eukaryota</taxon>
        <taxon>Fungi</taxon>
        <taxon>Fungi incertae sedis</taxon>
        <taxon>Chytridiomycota</taxon>
        <taxon>Chytridiomycota incertae sedis</taxon>
        <taxon>Chytridiomycetes</taxon>
        <taxon>Rhizophlyctidales</taxon>
        <taxon>Rhizophlyctidaceae</taxon>
        <taxon>Rhizophlyctis</taxon>
    </lineage>
</organism>
<dbReference type="PANTHER" id="PTHR24222:SF76">
    <property type="entry name" value="MYCOBACTIN IMPORT ATP-BINDING_PERMEASE PROTEIN IRTB"/>
    <property type="match status" value="1"/>
</dbReference>
<feature type="non-terminal residue" evidence="8">
    <location>
        <position position="422"/>
    </location>
</feature>
<evidence type="ECO:0000256" key="4">
    <source>
        <dbReference type="ARBA" id="ARBA00023136"/>
    </source>
</evidence>
<evidence type="ECO:0000259" key="7">
    <source>
        <dbReference type="PROSITE" id="PS50929"/>
    </source>
</evidence>
<evidence type="ECO:0000256" key="1">
    <source>
        <dbReference type="ARBA" id="ARBA00004141"/>
    </source>
</evidence>
<dbReference type="CDD" id="cd18577">
    <property type="entry name" value="ABC_6TM_Pgp_ABCB1_D1_like"/>
    <property type="match status" value="1"/>
</dbReference>
<feature type="transmembrane region" description="Helical" evidence="6">
    <location>
        <begin position="229"/>
        <end position="248"/>
    </location>
</feature>
<dbReference type="GO" id="GO:0140359">
    <property type="term" value="F:ABC-type transporter activity"/>
    <property type="evidence" value="ECO:0007669"/>
    <property type="project" value="InterPro"/>
</dbReference>
<feature type="compositionally biased region" description="Low complexity" evidence="5">
    <location>
        <begin position="1"/>
        <end position="14"/>
    </location>
</feature>
<keyword evidence="3 6" id="KW-1133">Transmembrane helix</keyword>
<dbReference type="GO" id="GO:0005524">
    <property type="term" value="F:ATP binding"/>
    <property type="evidence" value="ECO:0007669"/>
    <property type="project" value="InterPro"/>
</dbReference>
<name>A0AAD5S7Z5_9FUNG</name>
<feature type="region of interest" description="Disordered" evidence="5">
    <location>
        <begin position="26"/>
        <end position="80"/>
    </location>
</feature>
<comment type="subcellular location">
    <subcellularLocation>
        <location evidence="1">Membrane</location>
        <topology evidence="1">Multi-pass membrane protein</topology>
    </subcellularLocation>
</comment>
<keyword evidence="2 6" id="KW-0812">Transmembrane</keyword>
<dbReference type="EMBL" id="JADGJD010001090">
    <property type="protein sequence ID" value="KAJ3046799.1"/>
    <property type="molecule type" value="Genomic_DNA"/>
</dbReference>
<evidence type="ECO:0000313" key="9">
    <source>
        <dbReference type="Proteomes" id="UP001212841"/>
    </source>
</evidence>
<protein>
    <recommendedName>
        <fullName evidence="7">ABC transmembrane type-1 domain-containing protein</fullName>
    </recommendedName>
</protein>
<feature type="region of interest" description="Disordered" evidence="5">
    <location>
        <begin position="1"/>
        <end position="20"/>
    </location>
</feature>
<accession>A0AAD5S7Z5</accession>
<evidence type="ECO:0000256" key="3">
    <source>
        <dbReference type="ARBA" id="ARBA00022989"/>
    </source>
</evidence>
<feature type="domain" description="ABC transmembrane type-1" evidence="7">
    <location>
        <begin position="102"/>
        <end position="396"/>
    </location>
</feature>
<dbReference type="AlphaFoldDB" id="A0AAD5S7Z5"/>
<dbReference type="InterPro" id="IPR011527">
    <property type="entry name" value="ABC1_TM_dom"/>
</dbReference>
<gene>
    <name evidence="8" type="ORF">HK097_000507</name>
</gene>
<evidence type="ECO:0000256" key="6">
    <source>
        <dbReference type="SAM" id="Phobius"/>
    </source>
</evidence>
<evidence type="ECO:0000256" key="5">
    <source>
        <dbReference type="SAM" id="MobiDB-lite"/>
    </source>
</evidence>
<feature type="compositionally biased region" description="Pro residues" evidence="5">
    <location>
        <begin position="56"/>
        <end position="78"/>
    </location>
</feature>
<proteinExistence type="predicted"/>
<feature type="transmembrane region" description="Helical" evidence="6">
    <location>
        <begin position="156"/>
        <end position="177"/>
    </location>
</feature>
<evidence type="ECO:0000313" key="8">
    <source>
        <dbReference type="EMBL" id="KAJ3046799.1"/>
    </source>
</evidence>
<dbReference type="PROSITE" id="PS50929">
    <property type="entry name" value="ABC_TM1F"/>
    <property type="match status" value="1"/>
</dbReference>
<dbReference type="Pfam" id="PF00664">
    <property type="entry name" value="ABC_membrane"/>
    <property type="match status" value="1"/>
</dbReference>
<dbReference type="GO" id="GO:0005886">
    <property type="term" value="C:plasma membrane"/>
    <property type="evidence" value="ECO:0007669"/>
    <property type="project" value="TreeGrafter"/>
</dbReference>
<dbReference type="InterPro" id="IPR036640">
    <property type="entry name" value="ABC1_TM_sf"/>
</dbReference>
<keyword evidence="9" id="KW-1185">Reference proteome</keyword>
<comment type="caution">
    <text evidence="8">The sequence shown here is derived from an EMBL/GenBank/DDBJ whole genome shotgun (WGS) entry which is preliminary data.</text>
</comment>
<feature type="transmembrane region" description="Helical" evidence="6">
    <location>
        <begin position="254"/>
        <end position="273"/>
    </location>
</feature>
<reference evidence="8" key="1">
    <citation type="submission" date="2020-05" db="EMBL/GenBank/DDBJ databases">
        <title>Phylogenomic resolution of chytrid fungi.</title>
        <authorList>
            <person name="Stajich J.E."/>
            <person name="Amses K."/>
            <person name="Simmons R."/>
            <person name="Seto K."/>
            <person name="Myers J."/>
            <person name="Bonds A."/>
            <person name="Quandt C.A."/>
            <person name="Barry K."/>
            <person name="Liu P."/>
            <person name="Grigoriev I."/>
            <person name="Longcore J.E."/>
            <person name="James T.Y."/>
        </authorList>
    </citation>
    <scope>NUCLEOTIDE SEQUENCE</scope>
    <source>
        <strain evidence="8">JEL0318</strain>
    </source>
</reference>
<dbReference type="SUPFAM" id="SSF90123">
    <property type="entry name" value="ABC transporter transmembrane region"/>
    <property type="match status" value="1"/>
</dbReference>
<keyword evidence="4 6" id="KW-0472">Membrane</keyword>
<dbReference type="InterPro" id="IPR039421">
    <property type="entry name" value="Type_1_exporter"/>
</dbReference>
<evidence type="ECO:0000256" key="2">
    <source>
        <dbReference type="ARBA" id="ARBA00022692"/>
    </source>
</evidence>
<dbReference type="PANTHER" id="PTHR24222">
    <property type="entry name" value="ABC TRANSPORTER B FAMILY"/>
    <property type="match status" value="1"/>
</dbReference>
<dbReference type="Gene3D" id="1.20.1560.10">
    <property type="entry name" value="ABC transporter type 1, transmembrane domain"/>
    <property type="match status" value="1"/>
</dbReference>
<feature type="transmembrane region" description="Helical" evidence="6">
    <location>
        <begin position="98"/>
        <end position="123"/>
    </location>
</feature>
<dbReference type="Proteomes" id="UP001212841">
    <property type="component" value="Unassembled WGS sequence"/>
</dbReference>
<sequence length="422" mass="45651">MASTTTDPSSQTTTALSEEVIDLKQLDKLNLSATGTTPSSPPTPHPSASENGLSTPTPPSPPKPTPSPTTPLKPPPTDTPKTSISYYQLYRHADRFSWFLMFIGSLAAAAAGITRPIMTIIFANLVDAFTSATKGDMEGGHGGDQFKRVLIEHVVYFVYLGVGTFVTNYLQMLCFDLSSTRQTTQIRTLYLSSILHQSRSFFDTHNSGELASRLTADIELIQNGTGEKVGMFLQAMCTFVAALGVAFWQSWRVTLVLSTLFPIMFVCNVYFNAKARTAGVESLKAYGLASNIVEESLSSIRTVLALRGQERIAAQFGERVQKAEDLSVLKSRMQGAALAGVQSFMYLAYSIAFFYGSYLITLGVLTSGRLTGVFFALMIGTFRLSTVAPELAAFGNACSAAHAVFSIIDKEPEVAKPREGGM</sequence>